<dbReference type="Proteomes" id="UP000267821">
    <property type="component" value="Unassembled WGS sequence"/>
</dbReference>
<evidence type="ECO:0000313" key="2">
    <source>
        <dbReference type="Proteomes" id="UP000267821"/>
    </source>
</evidence>
<dbReference type="InParanoid" id="A0A3N4M6B9"/>
<gene>
    <name evidence="1" type="ORF">L211DRAFT_833122</name>
</gene>
<reference evidence="1 2" key="1">
    <citation type="journal article" date="2018" name="Nat. Ecol. Evol.">
        <title>Pezizomycetes genomes reveal the molecular basis of ectomycorrhizal truffle lifestyle.</title>
        <authorList>
            <person name="Murat C."/>
            <person name="Payen T."/>
            <person name="Noel B."/>
            <person name="Kuo A."/>
            <person name="Morin E."/>
            <person name="Chen J."/>
            <person name="Kohler A."/>
            <person name="Krizsan K."/>
            <person name="Balestrini R."/>
            <person name="Da Silva C."/>
            <person name="Montanini B."/>
            <person name="Hainaut M."/>
            <person name="Levati E."/>
            <person name="Barry K.W."/>
            <person name="Belfiori B."/>
            <person name="Cichocki N."/>
            <person name="Clum A."/>
            <person name="Dockter R.B."/>
            <person name="Fauchery L."/>
            <person name="Guy J."/>
            <person name="Iotti M."/>
            <person name="Le Tacon F."/>
            <person name="Lindquist E.A."/>
            <person name="Lipzen A."/>
            <person name="Malagnac F."/>
            <person name="Mello A."/>
            <person name="Molinier V."/>
            <person name="Miyauchi S."/>
            <person name="Poulain J."/>
            <person name="Riccioni C."/>
            <person name="Rubini A."/>
            <person name="Sitrit Y."/>
            <person name="Splivallo R."/>
            <person name="Traeger S."/>
            <person name="Wang M."/>
            <person name="Zifcakova L."/>
            <person name="Wipf D."/>
            <person name="Zambonelli A."/>
            <person name="Paolocci F."/>
            <person name="Nowrousian M."/>
            <person name="Ottonello S."/>
            <person name="Baldrian P."/>
            <person name="Spatafora J.W."/>
            <person name="Henrissat B."/>
            <person name="Nagy L.G."/>
            <person name="Aury J.M."/>
            <person name="Wincker P."/>
            <person name="Grigoriev I.V."/>
            <person name="Bonfante P."/>
            <person name="Martin F.M."/>
        </authorList>
    </citation>
    <scope>NUCLEOTIDE SEQUENCE [LARGE SCALE GENOMIC DNA]</scope>
    <source>
        <strain evidence="1 2">ATCC MYA-4762</strain>
    </source>
</reference>
<organism evidence="1 2">
    <name type="scientific">Terfezia boudieri ATCC MYA-4762</name>
    <dbReference type="NCBI Taxonomy" id="1051890"/>
    <lineage>
        <taxon>Eukaryota</taxon>
        <taxon>Fungi</taxon>
        <taxon>Dikarya</taxon>
        <taxon>Ascomycota</taxon>
        <taxon>Pezizomycotina</taxon>
        <taxon>Pezizomycetes</taxon>
        <taxon>Pezizales</taxon>
        <taxon>Pezizaceae</taxon>
        <taxon>Terfezia</taxon>
    </lineage>
</organism>
<keyword evidence="2" id="KW-1185">Reference proteome</keyword>
<name>A0A3N4M6B9_9PEZI</name>
<dbReference type="EMBL" id="ML121528">
    <property type="protein sequence ID" value="RPB29269.1"/>
    <property type="molecule type" value="Genomic_DNA"/>
</dbReference>
<proteinExistence type="predicted"/>
<dbReference type="OrthoDB" id="3041454at2759"/>
<dbReference type="AlphaFoldDB" id="A0A3N4M6B9"/>
<sequence length="59" mass="6674">MEPLTVILVNENKIVLFPILEEMKRLFASGDTDKIAGLGYLLRSRTLPAYYESQSVEEA</sequence>
<evidence type="ECO:0000313" key="1">
    <source>
        <dbReference type="EMBL" id="RPB29269.1"/>
    </source>
</evidence>
<protein>
    <submittedName>
        <fullName evidence="1">Uncharacterized protein</fullName>
    </submittedName>
</protein>
<accession>A0A3N4M6B9</accession>